<evidence type="ECO:0000256" key="1">
    <source>
        <dbReference type="ARBA" id="ARBA00004141"/>
    </source>
</evidence>
<accession>A0A1M5KUN3</accession>
<keyword evidence="4 5" id="KW-0472">Membrane</keyword>
<reference evidence="7" key="1">
    <citation type="submission" date="2016-11" db="EMBL/GenBank/DDBJ databases">
        <authorList>
            <person name="Varghese N."/>
            <person name="Submissions S."/>
        </authorList>
    </citation>
    <scope>NUCLEOTIDE SEQUENCE [LARGE SCALE GENOMIC DNA]</scope>
    <source>
        <strain evidence="7">DSM 22638</strain>
    </source>
</reference>
<sequence length="118" mass="13556">MKITKIAFWLSTSLLTALMIFSVYNYFFNNEAIRGFFEAMGYPTYLIYPLAIAKILGLIAIWGNFSKMLKEWAYAGFFFNTVLAFFAHYMISDGQHMGALLGIIFVLTSYFTGKRVRP</sequence>
<dbReference type="EMBL" id="FQWL01000002">
    <property type="protein sequence ID" value="SHG56446.1"/>
    <property type="molecule type" value="Genomic_DNA"/>
</dbReference>
<comment type="subcellular location">
    <subcellularLocation>
        <location evidence="1">Membrane</location>
        <topology evidence="1">Multi-pass membrane protein</topology>
    </subcellularLocation>
</comment>
<dbReference type="RefSeq" id="WP_073178488.1">
    <property type="nucleotide sequence ID" value="NZ_FQWL01000002.1"/>
</dbReference>
<proteinExistence type="predicted"/>
<feature type="transmembrane region" description="Helical" evidence="5">
    <location>
        <begin position="47"/>
        <end position="65"/>
    </location>
</feature>
<keyword evidence="2 5" id="KW-0812">Transmembrane</keyword>
<dbReference type="Proteomes" id="UP000184532">
    <property type="component" value="Unassembled WGS sequence"/>
</dbReference>
<evidence type="ECO:0000256" key="2">
    <source>
        <dbReference type="ARBA" id="ARBA00022692"/>
    </source>
</evidence>
<dbReference type="OrthoDB" id="7960583at2"/>
<dbReference type="Pfam" id="PF13564">
    <property type="entry name" value="DoxX_2"/>
    <property type="match status" value="1"/>
</dbReference>
<gene>
    <name evidence="6" type="ORF">SAMN04488116_1786</name>
</gene>
<evidence type="ECO:0000256" key="5">
    <source>
        <dbReference type="SAM" id="Phobius"/>
    </source>
</evidence>
<evidence type="ECO:0000313" key="7">
    <source>
        <dbReference type="Proteomes" id="UP000184532"/>
    </source>
</evidence>
<feature type="transmembrane region" description="Helical" evidence="5">
    <location>
        <begin position="97"/>
        <end position="113"/>
    </location>
</feature>
<evidence type="ECO:0000313" key="6">
    <source>
        <dbReference type="EMBL" id="SHG56446.1"/>
    </source>
</evidence>
<dbReference type="AlphaFoldDB" id="A0A1M5KUN3"/>
<organism evidence="6 7">
    <name type="scientific">Flagellimonas flava</name>
    <dbReference type="NCBI Taxonomy" id="570519"/>
    <lineage>
        <taxon>Bacteria</taxon>
        <taxon>Pseudomonadati</taxon>
        <taxon>Bacteroidota</taxon>
        <taxon>Flavobacteriia</taxon>
        <taxon>Flavobacteriales</taxon>
        <taxon>Flavobacteriaceae</taxon>
        <taxon>Flagellimonas</taxon>
    </lineage>
</organism>
<feature type="transmembrane region" description="Helical" evidence="5">
    <location>
        <begin position="7"/>
        <end position="27"/>
    </location>
</feature>
<protein>
    <submittedName>
        <fullName evidence="6">DoxX-like family protein</fullName>
    </submittedName>
</protein>
<keyword evidence="3 5" id="KW-1133">Transmembrane helix</keyword>
<evidence type="ECO:0000256" key="3">
    <source>
        <dbReference type="ARBA" id="ARBA00022989"/>
    </source>
</evidence>
<dbReference type="STRING" id="570519.SAMN04488116_1786"/>
<dbReference type="GO" id="GO:0016020">
    <property type="term" value="C:membrane"/>
    <property type="evidence" value="ECO:0007669"/>
    <property type="project" value="UniProtKB-SubCell"/>
</dbReference>
<dbReference type="InterPro" id="IPR032808">
    <property type="entry name" value="DoxX"/>
</dbReference>
<evidence type="ECO:0000256" key="4">
    <source>
        <dbReference type="ARBA" id="ARBA00023136"/>
    </source>
</evidence>
<keyword evidence="7" id="KW-1185">Reference proteome</keyword>
<name>A0A1M5KUN3_9FLAO</name>
<feature type="transmembrane region" description="Helical" evidence="5">
    <location>
        <begin position="72"/>
        <end position="91"/>
    </location>
</feature>